<evidence type="ECO:0000313" key="2">
    <source>
        <dbReference type="EMBL" id="CAB9511020.1"/>
    </source>
</evidence>
<dbReference type="InterPro" id="IPR021109">
    <property type="entry name" value="Peptidase_aspartic_dom_sf"/>
</dbReference>
<evidence type="ECO:0000256" key="1">
    <source>
        <dbReference type="SAM" id="SignalP"/>
    </source>
</evidence>
<accession>A0A9N8DZ87</accession>
<dbReference type="Pfam" id="PF13650">
    <property type="entry name" value="Asp_protease_2"/>
    <property type="match status" value="1"/>
</dbReference>
<feature type="signal peptide" evidence="1">
    <location>
        <begin position="1"/>
        <end position="28"/>
    </location>
</feature>
<dbReference type="AlphaFoldDB" id="A0A9N8DZ87"/>
<comment type="caution">
    <text evidence="2">The sequence shown here is derived from an EMBL/GenBank/DDBJ whole genome shotgun (WGS) entry which is preliminary data.</text>
</comment>
<keyword evidence="1" id="KW-0732">Signal</keyword>
<name>A0A9N8DZ87_9STRA</name>
<reference evidence="2" key="1">
    <citation type="submission" date="2020-06" db="EMBL/GenBank/DDBJ databases">
        <authorList>
            <consortium name="Plant Systems Biology data submission"/>
        </authorList>
    </citation>
    <scope>NUCLEOTIDE SEQUENCE</scope>
    <source>
        <strain evidence="2">D6</strain>
    </source>
</reference>
<gene>
    <name evidence="2" type="ORF">SEMRO_463_G148320.1</name>
</gene>
<dbReference type="Proteomes" id="UP001153069">
    <property type="component" value="Unassembled WGS sequence"/>
</dbReference>
<dbReference type="Gene3D" id="2.40.70.10">
    <property type="entry name" value="Acid Proteases"/>
    <property type="match status" value="1"/>
</dbReference>
<sequence>MRFINMSILSARILLLPLLAIQWAKVDAFSKSPVPFRYKRYHLTVCSATSRRKVLGSGGGFFLGSLLGDKKEEQVANAAEVSGGDDLLADLPMIRLRLPKAAVGREYVALQLKIQGKGPFDFMVDTGLTTEMITPHLVQALGINESGDKIRGLGAGGSTFSSLVPLKGASLCCGNFGNQGQTELPLPELHAVVTDFPQEHIDPSHDPVEGMLGQEALSLFDLDLDFPAGRIRLWKPGTAGKQAAVKNGLVEIPAVVINESGLYGIRVNAPGSKQPVLGFIDCGATFSALNWAAAGYLGLPSKGDAKAYANSPAIQAIGIDGKPLLLATRKTQLTFAGNTEQDASTGGLSFQAPPSKWKPWDPVQIAIGDLPVFREVLGDGVRQYEGPACLVGLDILAQRRVILETGGTRRRRIWVSPQ</sequence>
<organism evidence="2 3">
    <name type="scientific">Seminavis robusta</name>
    <dbReference type="NCBI Taxonomy" id="568900"/>
    <lineage>
        <taxon>Eukaryota</taxon>
        <taxon>Sar</taxon>
        <taxon>Stramenopiles</taxon>
        <taxon>Ochrophyta</taxon>
        <taxon>Bacillariophyta</taxon>
        <taxon>Bacillariophyceae</taxon>
        <taxon>Bacillariophycidae</taxon>
        <taxon>Naviculales</taxon>
        <taxon>Naviculaceae</taxon>
        <taxon>Seminavis</taxon>
    </lineage>
</organism>
<protein>
    <recommendedName>
        <fullName evidence="4">Peptidase A2 domain-containing protein</fullName>
    </recommendedName>
</protein>
<evidence type="ECO:0008006" key="4">
    <source>
        <dbReference type="Google" id="ProtNLM"/>
    </source>
</evidence>
<evidence type="ECO:0000313" key="3">
    <source>
        <dbReference type="Proteomes" id="UP001153069"/>
    </source>
</evidence>
<proteinExistence type="predicted"/>
<dbReference type="EMBL" id="CAICTM010000462">
    <property type="protein sequence ID" value="CAB9511020.1"/>
    <property type="molecule type" value="Genomic_DNA"/>
</dbReference>
<keyword evidence="3" id="KW-1185">Reference proteome</keyword>
<feature type="chain" id="PRO_5040358881" description="Peptidase A2 domain-containing protein" evidence="1">
    <location>
        <begin position="29"/>
        <end position="418"/>
    </location>
</feature>
<dbReference type="OrthoDB" id="425248at2759"/>